<dbReference type="EMBL" id="QNRK01000003">
    <property type="protein sequence ID" value="RBP17259.1"/>
    <property type="molecule type" value="Genomic_DNA"/>
</dbReference>
<keyword evidence="8" id="KW-1185">Reference proteome</keyword>
<sequence>MTGSPALEPTPTALEAVASDAQVKVVVPPAIDASGAEPLAYEEETAVDESDLVDSLLVDDVRTKAQSTIKTYVIAALAVGMVPAPVFDLAALLAVQLKMVHGLCGIYDKSFSKSSASSIVLSLVGSAIPVAAASTVASFVKLIPGVGSLVGGASLAVLGGALTYAVGQVFVHHFESGGALLDFEPARLRERFRMEFLKGKQVAQEAHDESERPDAHDSPADRAGLAPEPKVAQA</sequence>
<feature type="compositionally biased region" description="Basic and acidic residues" evidence="5">
    <location>
        <begin position="205"/>
        <end position="220"/>
    </location>
</feature>
<evidence type="ECO:0000313" key="8">
    <source>
        <dbReference type="Proteomes" id="UP000253529"/>
    </source>
</evidence>
<dbReference type="InterPro" id="IPR021147">
    <property type="entry name" value="DUF697"/>
</dbReference>
<name>A0A366FU89_9HYPH</name>
<protein>
    <submittedName>
        <fullName evidence="7">Uncharacterized protein (DUF697 family)</fullName>
    </submittedName>
</protein>
<evidence type="ECO:0000256" key="2">
    <source>
        <dbReference type="ARBA" id="ARBA00022692"/>
    </source>
</evidence>
<dbReference type="AlphaFoldDB" id="A0A366FU89"/>
<evidence type="ECO:0000256" key="3">
    <source>
        <dbReference type="ARBA" id="ARBA00022989"/>
    </source>
</evidence>
<comment type="caution">
    <text evidence="7">The sequence shown here is derived from an EMBL/GenBank/DDBJ whole genome shotgun (WGS) entry which is preliminary data.</text>
</comment>
<keyword evidence="4 6" id="KW-0472">Membrane</keyword>
<feature type="transmembrane region" description="Helical" evidence="6">
    <location>
        <begin position="146"/>
        <end position="166"/>
    </location>
</feature>
<evidence type="ECO:0000313" key="7">
    <source>
        <dbReference type="EMBL" id="RBP17259.1"/>
    </source>
</evidence>
<evidence type="ECO:0000256" key="5">
    <source>
        <dbReference type="SAM" id="MobiDB-lite"/>
    </source>
</evidence>
<feature type="transmembrane region" description="Helical" evidence="6">
    <location>
        <begin position="72"/>
        <end position="95"/>
    </location>
</feature>
<evidence type="ECO:0000256" key="6">
    <source>
        <dbReference type="SAM" id="Phobius"/>
    </source>
</evidence>
<dbReference type="GO" id="GO:0016020">
    <property type="term" value="C:membrane"/>
    <property type="evidence" value="ECO:0007669"/>
    <property type="project" value="UniProtKB-SubCell"/>
</dbReference>
<organism evidence="7 8">
    <name type="scientific">Roseiarcus fermentans</name>
    <dbReference type="NCBI Taxonomy" id="1473586"/>
    <lineage>
        <taxon>Bacteria</taxon>
        <taxon>Pseudomonadati</taxon>
        <taxon>Pseudomonadota</taxon>
        <taxon>Alphaproteobacteria</taxon>
        <taxon>Hyphomicrobiales</taxon>
        <taxon>Roseiarcaceae</taxon>
        <taxon>Roseiarcus</taxon>
    </lineage>
</organism>
<accession>A0A366FU89</accession>
<dbReference type="Proteomes" id="UP000253529">
    <property type="component" value="Unassembled WGS sequence"/>
</dbReference>
<proteinExistence type="predicted"/>
<reference evidence="7 8" key="1">
    <citation type="submission" date="2018-06" db="EMBL/GenBank/DDBJ databases">
        <title>Genomic Encyclopedia of Type Strains, Phase IV (KMG-IV): sequencing the most valuable type-strain genomes for metagenomic binning, comparative biology and taxonomic classification.</title>
        <authorList>
            <person name="Goeker M."/>
        </authorList>
    </citation>
    <scope>NUCLEOTIDE SEQUENCE [LARGE SCALE GENOMIC DNA]</scope>
    <source>
        <strain evidence="7 8">DSM 24875</strain>
    </source>
</reference>
<evidence type="ECO:0000256" key="1">
    <source>
        <dbReference type="ARBA" id="ARBA00004141"/>
    </source>
</evidence>
<keyword evidence="3 6" id="KW-1133">Transmembrane helix</keyword>
<evidence type="ECO:0000256" key="4">
    <source>
        <dbReference type="ARBA" id="ARBA00023136"/>
    </source>
</evidence>
<feature type="transmembrane region" description="Helical" evidence="6">
    <location>
        <begin position="116"/>
        <end position="140"/>
    </location>
</feature>
<gene>
    <name evidence="7" type="ORF">DFR50_103145</name>
</gene>
<dbReference type="Pfam" id="PF05128">
    <property type="entry name" value="DUF697"/>
    <property type="match status" value="1"/>
</dbReference>
<keyword evidence="2 6" id="KW-0812">Transmembrane</keyword>
<comment type="subcellular location">
    <subcellularLocation>
        <location evidence="1">Membrane</location>
        <topology evidence="1">Multi-pass membrane protein</topology>
    </subcellularLocation>
</comment>
<feature type="region of interest" description="Disordered" evidence="5">
    <location>
        <begin position="202"/>
        <end position="234"/>
    </location>
</feature>